<keyword evidence="3" id="KW-1185">Reference proteome</keyword>
<accession>A0A8J5T9T4</accession>
<organism evidence="2 3">
    <name type="scientific">Homarus americanus</name>
    <name type="common">American lobster</name>
    <dbReference type="NCBI Taxonomy" id="6706"/>
    <lineage>
        <taxon>Eukaryota</taxon>
        <taxon>Metazoa</taxon>
        <taxon>Ecdysozoa</taxon>
        <taxon>Arthropoda</taxon>
        <taxon>Crustacea</taxon>
        <taxon>Multicrustacea</taxon>
        <taxon>Malacostraca</taxon>
        <taxon>Eumalacostraca</taxon>
        <taxon>Eucarida</taxon>
        <taxon>Decapoda</taxon>
        <taxon>Pleocyemata</taxon>
        <taxon>Astacidea</taxon>
        <taxon>Nephropoidea</taxon>
        <taxon>Nephropidae</taxon>
        <taxon>Homarus</taxon>
    </lineage>
</organism>
<dbReference type="Proteomes" id="UP000747542">
    <property type="component" value="Unassembled WGS sequence"/>
</dbReference>
<evidence type="ECO:0000256" key="1">
    <source>
        <dbReference type="SAM" id="SignalP"/>
    </source>
</evidence>
<dbReference type="EMBL" id="JAHLQT010007678">
    <property type="protein sequence ID" value="KAG7174374.1"/>
    <property type="molecule type" value="Genomic_DNA"/>
</dbReference>
<protein>
    <recommendedName>
        <fullName evidence="4">Secreted protein</fullName>
    </recommendedName>
</protein>
<feature type="chain" id="PRO_5035256826" description="Secreted protein" evidence="1">
    <location>
        <begin position="24"/>
        <end position="144"/>
    </location>
</feature>
<feature type="signal peptide" evidence="1">
    <location>
        <begin position="1"/>
        <end position="23"/>
    </location>
</feature>
<evidence type="ECO:0008006" key="4">
    <source>
        <dbReference type="Google" id="ProtNLM"/>
    </source>
</evidence>
<comment type="caution">
    <text evidence="2">The sequence shown here is derived from an EMBL/GenBank/DDBJ whole genome shotgun (WGS) entry which is preliminary data.</text>
</comment>
<gene>
    <name evidence="2" type="ORF">Hamer_G003313</name>
</gene>
<sequence>MISMMMIMILMMMMKMMMRNSQTMILMMVMTAEMVNRDRLVLEHIGGWSSCWPECLNVPRVIEKSARHSTCSQCNERSSMKYGFSRTCQLLSSNLRIRANIEVKSEVAPPSSPSHITHCYHYHIGPMHLMNPCITLVCDSNARM</sequence>
<proteinExistence type="predicted"/>
<evidence type="ECO:0000313" key="2">
    <source>
        <dbReference type="EMBL" id="KAG7174374.1"/>
    </source>
</evidence>
<dbReference type="AlphaFoldDB" id="A0A8J5T9T4"/>
<keyword evidence="1" id="KW-0732">Signal</keyword>
<evidence type="ECO:0000313" key="3">
    <source>
        <dbReference type="Proteomes" id="UP000747542"/>
    </source>
</evidence>
<name>A0A8J5T9T4_HOMAM</name>
<reference evidence="2" key="1">
    <citation type="journal article" date="2021" name="Sci. Adv.">
        <title>The American lobster genome reveals insights on longevity, neural, and immune adaptations.</title>
        <authorList>
            <person name="Polinski J.M."/>
            <person name="Zimin A.V."/>
            <person name="Clark K.F."/>
            <person name="Kohn A.B."/>
            <person name="Sadowski N."/>
            <person name="Timp W."/>
            <person name="Ptitsyn A."/>
            <person name="Khanna P."/>
            <person name="Romanova D.Y."/>
            <person name="Williams P."/>
            <person name="Greenwood S.J."/>
            <person name="Moroz L.L."/>
            <person name="Walt D.R."/>
            <person name="Bodnar A.G."/>
        </authorList>
    </citation>
    <scope>NUCLEOTIDE SEQUENCE</scope>
    <source>
        <strain evidence="2">GMGI-L3</strain>
    </source>
</reference>